<comment type="caution">
    <text evidence="4">Lacks conserved residue(s) required for the propagation of feature annotation.</text>
</comment>
<evidence type="ECO:0000256" key="2">
    <source>
        <dbReference type="ARBA" id="ARBA00022737"/>
    </source>
</evidence>
<dbReference type="SUPFAM" id="SSF57535">
    <property type="entry name" value="Complement control module/SCR domain"/>
    <property type="match status" value="23"/>
</dbReference>
<feature type="domain" description="Sushi" evidence="7">
    <location>
        <begin position="1087"/>
        <end position="1153"/>
    </location>
</feature>
<dbReference type="InterPro" id="IPR035976">
    <property type="entry name" value="Sushi/SCR/CCP_sf"/>
</dbReference>
<keyword evidence="4" id="KW-0768">Sushi</keyword>
<dbReference type="InterPro" id="IPR000742">
    <property type="entry name" value="EGF"/>
</dbReference>
<dbReference type="CDD" id="cd00033">
    <property type="entry name" value="CCP"/>
    <property type="match status" value="23"/>
</dbReference>
<feature type="domain" description="Sushi" evidence="7">
    <location>
        <begin position="1223"/>
        <end position="1289"/>
    </location>
</feature>
<dbReference type="CDD" id="cd23539">
    <property type="entry name" value="TFP_LU_ECD_CinHb4_like"/>
    <property type="match status" value="1"/>
</dbReference>
<feature type="domain" description="Sushi" evidence="7">
    <location>
        <begin position="1359"/>
        <end position="1425"/>
    </location>
</feature>
<feature type="domain" description="Sushi" evidence="7">
    <location>
        <begin position="1155"/>
        <end position="1221"/>
    </location>
</feature>
<evidence type="ECO:0000256" key="5">
    <source>
        <dbReference type="SAM" id="SignalP"/>
    </source>
</evidence>
<gene>
    <name evidence="8" type="ORF">CVLEPA_LOCUS14892</name>
</gene>
<dbReference type="PROSITE" id="PS50923">
    <property type="entry name" value="SUSHI"/>
    <property type="match status" value="17"/>
</dbReference>
<feature type="signal peptide" evidence="5">
    <location>
        <begin position="1"/>
        <end position="22"/>
    </location>
</feature>
<evidence type="ECO:0000259" key="6">
    <source>
        <dbReference type="PROSITE" id="PS50234"/>
    </source>
</evidence>
<dbReference type="Pfam" id="PF00084">
    <property type="entry name" value="Sushi"/>
    <property type="match status" value="19"/>
</dbReference>
<accession>A0ABP0FW84</accession>
<feature type="domain" description="VWFA" evidence="6">
    <location>
        <begin position="1767"/>
        <end position="1943"/>
    </location>
</feature>
<dbReference type="PANTHER" id="PTHR45656">
    <property type="entry name" value="PROTEIN CBR-CLEC-78"/>
    <property type="match status" value="1"/>
</dbReference>
<dbReference type="Pfam" id="PF00092">
    <property type="entry name" value="VWA"/>
    <property type="match status" value="1"/>
</dbReference>
<dbReference type="Gene3D" id="3.40.50.410">
    <property type="entry name" value="von Willebrand factor, type A domain"/>
    <property type="match status" value="1"/>
</dbReference>
<evidence type="ECO:0000256" key="4">
    <source>
        <dbReference type="PROSITE-ProRule" id="PRU00302"/>
    </source>
</evidence>
<dbReference type="InterPro" id="IPR000436">
    <property type="entry name" value="Sushi_SCR_CCP_dom"/>
</dbReference>
<feature type="domain" description="Sushi" evidence="7">
    <location>
        <begin position="679"/>
        <end position="745"/>
    </location>
</feature>
<dbReference type="InterPro" id="IPR002035">
    <property type="entry name" value="VWF_A"/>
</dbReference>
<feature type="domain" description="Sushi" evidence="7">
    <location>
        <begin position="1563"/>
        <end position="1629"/>
    </location>
</feature>
<feature type="domain" description="Sushi" evidence="7">
    <location>
        <begin position="877"/>
        <end position="949"/>
    </location>
</feature>
<feature type="domain" description="Sushi" evidence="7">
    <location>
        <begin position="543"/>
        <end position="609"/>
    </location>
</feature>
<dbReference type="SMART" id="SM00327">
    <property type="entry name" value="VWA"/>
    <property type="match status" value="1"/>
</dbReference>
<evidence type="ECO:0000259" key="7">
    <source>
        <dbReference type="PROSITE" id="PS50923"/>
    </source>
</evidence>
<evidence type="ECO:0000313" key="9">
    <source>
        <dbReference type="Proteomes" id="UP001642483"/>
    </source>
</evidence>
<keyword evidence="2" id="KW-0677">Repeat</keyword>
<feature type="domain" description="Sushi" evidence="7">
    <location>
        <begin position="1019"/>
        <end position="1085"/>
    </location>
</feature>
<comment type="caution">
    <text evidence="8">The sequence shown here is derived from an EMBL/GenBank/DDBJ whole genome shotgun (WGS) entry which is preliminary data.</text>
</comment>
<feature type="domain" description="Sushi" evidence="7">
    <location>
        <begin position="951"/>
        <end position="1017"/>
    </location>
</feature>
<feature type="domain" description="Sushi" evidence="7">
    <location>
        <begin position="747"/>
        <end position="813"/>
    </location>
</feature>
<feature type="domain" description="Sushi" evidence="7">
    <location>
        <begin position="215"/>
        <end position="268"/>
    </location>
</feature>
<reference evidence="8 9" key="1">
    <citation type="submission" date="2024-02" db="EMBL/GenBank/DDBJ databases">
        <authorList>
            <person name="Daric V."/>
            <person name="Darras S."/>
        </authorList>
    </citation>
    <scope>NUCLEOTIDE SEQUENCE [LARGE SCALE GENOMIC DNA]</scope>
</reference>
<feature type="domain" description="Sushi" evidence="7">
    <location>
        <begin position="339"/>
        <end position="405"/>
    </location>
</feature>
<dbReference type="PROSITE" id="PS50234">
    <property type="entry name" value="VWFA"/>
    <property type="match status" value="1"/>
</dbReference>
<feature type="domain" description="Sushi" evidence="7">
    <location>
        <begin position="1698"/>
        <end position="1759"/>
    </location>
</feature>
<proteinExistence type="predicted"/>
<dbReference type="SMART" id="SM00032">
    <property type="entry name" value="CCP"/>
    <property type="match status" value="24"/>
</dbReference>
<feature type="chain" id="PRO_5045945142" evidence="5">
    <location>
        <begin position="23"/>
        <end position="1955"/>
    </location>
</feature>
<keyword evidence="1 5" id="KW-0732">Signal</keyword>
<name>A0ABP0FW84_CLALP</name>
<feature type="disulfide bond" evidence="4">
    <location>
        <begin position="1700"/>
        <end position="1743"/>
    </location>
</feature>
<feature type="domain" description="Sushi" evidence="7">
    <location>
        <begin position="475"/>
        <end position="541"/>
    </location>
</feature>
<dbReference type="SMART" id="SM00181">
    <property type="entry name" value="EGF"/>
    <property type="match status" value="12"/>
</dbReference>
<dbReference type="Proteomes" id="UP001642483">
    <property type="component" value="Unassembled WGS sequence"/>
</dbReference>
<dbReference type="EMBL" id="CAWYQH010000097">
    <property type="protein sequence ID" value="CAK8683870.1"/>
    <property type="molecule type" value="Genomic_DNA"/>
</dbReference>
<dbReference type="PANTHER" id="PTHR45656:SF4">
    <property type="entry name" value="PROTEIN CBR-CLEC-78"/>
    <property type="match status" value="1"/>
</dbReference>
<keyword evidence="3 4" id="KW-1015">Disulfide bond</keyword>
<evidence type="ECO:0000256" key="3">
    <source>
        <dbReference type="ARBA" id="ARBA00023157"/>
    </source>
</evidence>
<protein>
    <submittedName>
        <fullName evidence="8">Uncharacterized protein</fullName>
    </submittedName>
</protein>
<dbReference type="CDD" id="cd01450">
    <property type="entry name" value="vWFA_subfamily_ECM"/>
    <property type="match status" value="1"/>
</dbReference>
<keyword evidence="9" id="KW-1185">Reference proteome</keyword>
<feature type="domain" description="Sushi" evidence="7">
    <location>
        <begin position="1427"/>
        <end position="1493"/>
    </location>
</feature>
<feature type="domain" description="Sushi" evidence="7">
    <location>
        <begin position="270"/>
        <end position="337"/>
    </location>
</feature>
<evidence type="ECO:0000313" key="8">
    <source>
        <dbReference type="EMBL" id="CAK8683870.1"/>
    </source>
</evidence>
<dbReference type="InterPro" id="IPR036465">
    <property type="entry name" value="vWFA_dom_sf"/>
</dbReference>
<dbReference type="SUPFAM" id="SSF53300">
    <property type="entry name" value="vWA-like"/>
    <property type="match status" value="1"/>
</dbReference>
<evidence type="ECO:0000256" key="1">
    <source>
        <dbReference type="ARBA" id="ARBA00022729"/>
    </source>
</evidence>
<dbReference type="InterPro" id="IPR051277">
    <property type="entry name" value="SEZ6_CSMD_C4BPB_Regulators"/>
</dbReference>
<dbReference type="Gene3D" id="2.10.70.10">
    <property type="entry name" value="Complement Module, domain 1"/>
    <property type="match status" value="24"/>
</dbReference>
<organism evidence="8 9">
    <name type="scientific">Clavelina lepadiformis</name>
    <name type="common">Light-bulb sea squirt</name>
    <name type="synonym">Ascidia lepadiformis</name>
    <dbReference type="NCBI Taxonomy" id="159417"/>
    <lineage>
        <taxon>Eukaryota</taxon>
        <taxon>Metazoa</taxon>
        <taxon>Chordata</taxon>
        <taxon>Tunicata</taxon>
        <taxon>Ascidiacea</taxon>
        <taxon>Aplousobranchia</taxon>
        <taxon>Clavelinidae</taxon>
        <taxon>Clavelina</taxon>
    </lineage>
</organism>
<sequence length="1955" mass="212189">MKMKFLVCYILLISLLHRQISALKCWHCHDQPTNEACMRNGYLEMCLHNQDACEAEIRVHDHVMTVNKRCKQALACGNNYMQNMQPAWFGEQCNPSAKNTVCRCCCSFDMCNHPEKECMREPVVERNPEEIRPPFCTELSRLENGRTICTPELNNGQALPETVCHFICDEGYKVDGFESSTCVGFSSGYEFDNPVPVCRASPMCKPFAPPANGKKICTPDNEGSAEVGTVCRFECNPGYILRGFRTRVCKKTSPIVAVFSRNTPICRPNPRCPPVGIPEDGSATCSRYVTGGVPPGATCTFLCNEGYKRRGSRQTRCQVGRNPTSANYNNPVPDCEPNPQCKMIETPFNGFKDCSQEGDRVDVGTECSFRCKRGFKLVGAFGSTCIAGRQPNNALWDNETPRCRPDPKCSALETPENGSKECSQETELVDPGTICSFSCDVGYLLIGGRSSTCRVGSNPNRAAFDSLAPTCRPNPKCDRLFAPENGRIRCSDSSARVSPGTFCSFTCNPGYVRVGPARSTCGRGKNPVEAAFNNKPPTCKPNPKCDIPETPNNGTKDCTQTGRKVDPGTICKFDCDEGYMLLGDERSTCREGETPLDAAFDNLAPGCVPDPKCFIIETPEFGSKKCSQEGDRVDPGTICTFECDKDYKLVGSQFSICVKGTTPFESAFNNRAPKCNPDPMCNVPETPDNGRKTCSQAGARVKPGTTCTFTCNPGYLVVGHTTSTCIQIGGPTEARFNRETARCQRNPKCPLIGTPQDGTKNCTQNTPLVDPGTSCIFSCNEGYLLVGARRSTCTEAENPLDSAFDNRIPACTPNPMCPVIQTPEHGSKSCTQEGDVVDPGTVCTFNCDPGYILEGPRRSTCHAADNPLNSAFDNEAPTCAPDPQCDVIGTPTNGSKFCTRLGPKVPPGTVCVFSCDPGYLLDGLSRSTCQEDENPIDSAFDNPMPSCAANPLCASPSAPEHGSKTCTQEGFLVVPGTICTFSCDPGYILEGSEKSTCRGAENPLDSAFVNKPPVCIPDPKCALIATPENGKKSCTQDDSEVQPGAVCTFTCDPGYLLIGRRRSTCRAAENPLNSAFDNLVPTCRPNPLCPIIDAPEHGSISCSRSGDLVLPGTVCSFRCNPGYILDGSRTSTCRAAENPIDSAFDKAIPTCLRDPKCDLITTPDNGRKSCTQSTPQVTPGTRCTFSCNEGYLLIGSRRSTCREAENPLESAFDNRIPACTPNPMCPMIPVPQHGSKSCTQEDDFVDPGTVCTFSCDLGYILEGSRRSTCRAAANPLNSAFNNDTPTCVPDPKCDVLLTPDNGRKFCTQNTQQVQPGTRCFFECDEGYFIEGESISICIEGRTPIESAFDNEAPVCKPKPKCKTIEPPMFGFVFCSQEGDVVDPGTFCTFECQGGYILEGTGETVCIEGSNPNESRFDSPTPSCIPNPKCDAIDAPVHGSKSCTQDGATVDPGTVCTFSCEPGYLLQGHEQSECISAPNPLDSKFDNPTPICSPNPMCDFIGVLNNGKTECSEEGDKVNPGTVCIFICDDGYLLFGEARTECRTGARPIEAVFDNSLPVCIPNPKCEIIKTPENGRKECTQDGAEVDPGTKCEFFCNEGYILEGARESTCVEGESPLDAAFDNQPPICRPEPKCDQIGILANGRTVCTENGAQVSLNTECRFSCDEEYVLVGSSRSVCVASEDMRTARFNNDLPFCRRGECDELEPIANGRVRCSDKNNLNSVCNFRCRNGFILHPPNRTSTVCDPNTAFWTNPNPCCISSCPANEMDLVLILDSSGSIGAENWEILKSFVQGLINDLEVRFGATKMGLIMYSDVVDPKQQIQLTFNKDAVLRLVGSLQWMADETNTGLALRYARKRILGGRQDRKDIPNVVLVMTDGKSDDNAAFQANKLREDGAIVYTVGIEPSGFNYIDINELNAIAGSKERVVFVEEGYHKLNQQIAEEIKELICGKPSCPE</sequence>